<evidence type="ECO:0000256" key="4">
    <source>
        <dbReference type="ARBA" id="ARBA00022989"/>
    </source>
</evidence>
<evidence type="ECO:0000256" key="5">
    <source>
        <dbReference type="ARBA" id="ARBA00023136"/>
    </source>
</evidence>
<dbReference type="PANTHER" id="PTHR32322:SF18">
    <property type="entry name" value="S-ADENOSYLMETHIONINE_S-ADENOSYLHOMOCYSTEINE TRANSPORTER"/>
    <property type="match status" value="1"/>
</dbReference>
<feature type="transmembrane region" description="Helical" evidence="6">
    <location>
        <begin position="250"/>
        <end position="269"/>
    </location>
</feature>
<evidence type="ECO:0000256" key="2">
    <source>
        <dbReference type="ARBA" id="ARBA00022475"/>
    </source>
</evidence>
<feature type="transmembrane region" description="Helical" evidence="6">
    <location>
        <begin position="281"/>
        <end position="299"/>
    </location>
</feature>
<dbReference type="AlphaFoldDB" id="A0A399M6N4"/>
<evidence type="ECO:0000259" key="7">
    <source>
        <dbReference type="Pfam" id="PF00892"/>
    </source>
</evidence>
<dbReference type="Pfam" id="PF00892">
    <property type="entry name" value="EamA"/>
    <property type="match status" value="2"/>
</dbReference>
<reference evidence="8 9" key="1">
    <citation type="submission" date="2018-08" db="EMBL/GenBank/DDBJ databases">
        <title>Draft genome sequence of the cyanotroph, Pseudomonas monteilii BCN3.</title>
        <authorList>
            <person name="Jones L.B."/>
            <person name="Kunz D.A."/>
        </authorList>
    </citation>
    <scope>NUCLEOTIDE SEQUENCE [LARGE SCALE GENOMIC DNA]</scope>
    <source>
        <strain evidence="8 9">BCN3</strain>
    </source>
</reference>
<protein>
    <submittedName>
        <fullName evidence="8">DMT family transporter</fullName>
    </submittedName>
</protein>
<feature type="transmembrane region" description="Helical" evidence="6">
    <location>
        <begin position="107"/>
        <end position="127"/>
    </location>
</feature>
<feature type="transmembrane region" description="Helical" evidence="6">
    <location>
        <begin position="133"/>
        <end position="153"/>
    </location>
</feature>
<accession>A0A399M6N4</accession>
<dbReference type="GO" id="GO:0005886">
    <property type="term" value="C:plasma membrane"/>
    <property type="evidence" value="ECO:0007669"/>
    <property type="project" value="UniProtKB-SubCell"/>
</dbReference>
<feature type="domain" description="EamA" evidence="7">
    <location>
        <begin position="188"/>
        <end position="322"/>
    </location>
</feature>
<feature type="transmembrane region" description="Helical" evidence="6">
    <location>
        <begin position="160"/>
        <end position="179"/>
    </location>
</feature>
<sequence>MSRSPPDSHRYTHQLPTASGIEVYMKTNVAISSSHVKRERYGLVFGMCAAVIWGGYLAVTRQGIAAGLTAADLSFLRYSTAGLIMLPWLLRHNPLRLGGIGWGKGSALALLAGPPFVLVGASGFSYAPLAHSAVIQLGTLTLMGIALSVIMIGERTSKRRLAGVAIILTGLAVTAGPALLDGRSDAWKGDLLFATAGSMWALFTVLQLRWRITPVTATAVVSVLSGLVYSLFYLSHYGLSNLMRADTSMLIQQALVLGVLSGVVALFTFSRTVEYLGAARASLFPAFAPAIAILIGIPLTNEIPTLWQMSGLLILSAGLLLAIQAPKAGSPTPP</sequence>
<comment type="subcellular location">
    <subcellularLocation>
        <location evidence="1">Cell membrane</location>
        <topology evidence="1">Multi-pass membrane protein</topology>
    </subcellularLocation>
</comment>
<feature type="transmembrane region" description="Helical" evidence="6">
    <location>
        <begin position="41"/>
        <end position="59"/>
    </location>
</feature>
<dbReference type="InterPro" id="IPR037185">
    <property type="entry name" value="EmrE-like"/>
</dbReference>
<comment type="caution">
    <text evidence="8">The sequence shown here is derived from an EMBL/GenBank/DDBJ whole genome shotgun (WGS) entry which is preliminary data.</text>
</comment>
<keyword evidence="3 6" id="KW-0812">Transmembrane</keyword>
<feature type="transmembrane region" description="Helical" evidence="6">
    <location>
        <begin position="215"/>
        <end position="238"/>
    </location>
</feature>
<evidence type="ECO:0000256" key="3">
    <source>
        <dbReference type="ARBA" id="ARBA00022692"/>
    </source>
</evidence>
<dbReference type="InterPro" id="IPR000620">
    <property type="entry name" value="EamA_dom"/>
</dbReference>
<dbReference type="InterPro" id="IPR050638">
    <property type="entry name" value="AA-Vitamin_Transporters"/>
</dbReference>
<evidence type="ECO:0000256" key="1">
    <source>
        <dbReference type="ARBA" id="ARBA00004651"/>
    </source>
</evidence>
<organism evidence="8 9">
    <name type="scientific">Pseudomonas monteilii</name>
    <dbReference type="NCBI Taxonomy" id="76759"/>
    <lineage>
        <taxon>Bacteria</taxon>
        <taxon>Pseudomonadati</taxon>
        <taxon>Pseudomonadota</taxon>
        <taxon>Gammaproteobacteria</taxon>
        <taxon>Pseudomonadales</taxon>
        <taxon>Pseudomonadaceae</taxon>
        <taxon>Pseudomonas</taxon>
    </lineage>
</organism>
<dbReference type="EMBL" id="QWLL01000030">
    <property type="protein sequence ID" value="RII77421.1"/>
    <property type="molecule type" value="Genomic_DNA"/>
</dbReference>
<feature type="transmembrane region" description="Helical" evidence="6">
    <location>
        <begin position="305"/>
        <end position="323"/>
    </location>
</feature>
<proteinExistence type="predicted"/>
<keyword evidence="5 6" id="KW-0472">Membrane</keyword>
<dbReference type="SUPFAM" id="SSF103481">
    <property type="entry name" value="Multidrug resistance efflux transporter EmrE"/>
    <property type="match status" value="2"/>
</dbReference>
<feature type="domain" description="EamA" evidence="7">
    <location>
        <begin position="41"/>
        <end position="174"/>
    </location>
</feature>
<feature type="transmembrane region" description="Helical" evidence="6">
    <location>
        <begin position="65"/>
        <end position="86"/>
    </location>
</feature>
<evidence type="ECO:0000313" key="8">
    <source>
        <dbReference type="EMBL" id="RII77421.1"/>
    </source>
</evidence>
<keyword evidence="4 6" id="KW-1133">Transmembrane helix</keyword>
<gene>
    <name evidence="8" type="ORF">D0894_12515</name>
</gene>
<dbReference type="PANTHER" id="PTHR32322">
    <property type="entry name" value="INNER MEMBRANE TRANSPORTER"/>
    <property type="match status" value="1"/>
</dbReference>
<name>A0A399M6N4_9PSED</name>
<evidence type="ECO:0000313" key="9">
    <source>
        <dbReference type="Proteomes" id="UP000265875"/>
    </source>
</evidence>
<dbReference type="Proteomes" id="UP000265875">
    <property type="component" value="Unassembled WGS sequence"/>
</dbReference>
<feature type="transmembrane region" description="Helical" evidence="6">
    <location>
        <begin position="191"/>
        <end position="208"/>
    </location>
</feature>
<keyword evidence="2" id="KW-1003">Cell membrane</keyword>
<evidence type="ECO:0000256" key="6">
    <source>
        <dbReference type="SAM" id="Phobius"/>
    </source>
</evidence>